<feature type="region of interest" description="Disordered" evidence="1">
    <location>
        <begin position="358"/>
        <end position="397"/>
    </location>
</feature>
<keyword evidence="3" id="KW-1185">Reference proteome</keyword>
<dbReference type="AlphaFoldDB" id="B7FVV3"/>
<reference evidence="2 3" key="1">
    <citation type="journal article" date="2008" name="Nature">
        <title>The Phaeodactylum genome reveals the evolutionary history of diatom genomes.</title>
        <authorList>
            <person name="Bowler C."/>
            <person name="Allen A.E."/>
            <person name="Badger J.H."/>
            <person name="Grimwood J."/>
            <person name="Jabbari K."/>
            <person name="Kuo A."/>
            <person name="Maheswari U."/>
            <person name="Martens C."/>
            <person name="Maumus F."/>
            <person name="Otillar R.P."/>
            <person name="Rayko E."/>
            <person name="Salamov A."/>
            <person name="Vandepoele K."/>
            <person name="Beszteri B."/>
            <person name="Gruber A."/>
            <person name="Heijde M."/>
            <person name="Katinka M."/>
            <person name="Mock T."/>
            <person name="Valentin K."/>
            <person name="Verret F."/>
            <person name="Berges J.A."/>
            <person name="Brownlee C."/>
            <person name="Cadoret J.P."/>
            <person name="Chiovitti A."/>
            <person name="Choi C.J."/>
            <person name="Coesel S."/>
            <person name="De Martino A."/>
            <person name="Detter J.C."/>
            <person name="Durkin C."/>
            <person name="Falciatore A."/>
            <person name="Fournet J."/>
            <person name="Haruta M."/>
            <person name="Huysman M.J."/>
            <person name="Jenkins B.D."/>
            <person name="Jiroutova K."/>
            <person name="Jorgensen R.E."/>
            <person name="Joubert Y."/>
            <person name="Kaplan A."/>
            <person name="Kroger N."/>
            <person name="Kroth P.G."/>
            <person name="La Roche J."/>
            <person name="Lindquist E."/>
            <person name="Lommer M."/>
            <person name="Martin-Jezequel V."/>
            <person name="Lopez P.J."/>
            <person name="Lucas S."/>
            <person name="Mangogna M."/>
            <person name="McGinnis K."/>
            <person name="Medlin L.K."/>
            <person name="Montsant A."/>
            <person name="Oudot-Le Secq M.P."/>
            <person name="Napoli C."/>
            <person name="Obornik M."/>
            <person name="Parker M.S."/>
            <person name="Petit J.L."/>
            <person name="Porcel B.M."/>
            <person name="Poulsen N."/>
            <person name="Robison M."/>
            <person name="Rychlewski L."/>
            <person name="Rynearson T.A."/>
            <person name="Schmutz J."/>
            <person name="Shapiro H."/>
            <person name="Siaut M."/>
            <person name="Stanley M."/>
            <person name="Sussman M.R."/>
            <person name="Taylor A.R."/>
            <person name="Vardi A."/>
            <person name="von Dassow P."/>
            <person name="Vyverman W."/>
            <person name="Willis A."/>
            <person name="Wyrwicz L.S."/>
            <person name="Rokhsar D.S."/>
            <person name="Weissenbach J."/>
            <person name="Armbrust E.V."/>
            <person name="Green B.R."/>
            <person name="Van de Peer Y."/>
            <person name="Grigoriev I.V."/>
        </authorList>
    </citation>
    <scope>NUCLEOTIDE SEQUENCE [LARGE SCALE GENOMIC DNA]</scope>
    <source>
        <strain evidence="2 3">CCAP 1055/1</strain>
    </source>
</reference>
<evidence type="ECO:0000313" key="2">
    <source>
        <dbReference type="EMBL" id="EEC49696.1"/>
    </source>
</evidence>
<reference evidence="3" key="2">
    <citation type="submission" date="2008-08" db="EMBL/GenBank/DDBJ databases">
        <authorList>
            <consortium name="Diatom Consortium"/>
            <person name="Grigoriev I."/>
            <person name="Grimwood J."/>
            <person name="Kuo A."/>
            <person name="Otillar R.P."/>
            <person name="Salamov A."/>
            <person name="Detter J.C."/>
            <person name="Lindquist E."/>
            <person name="Shapiro H."/>
            <person name="Lucas S."/>
            <person name="Glavina del Rio T."/>
            <person name="Pitluck S."/>
            <person name="Rokhsar D."/>
            <person name="Bowler C."/>
        </authorList>
    </citation>
    <scope>GENOME REANNOTATION</scope>
    <source>
        <strain evidence="3">CCAP 1055/1</strain>
    </source>
</reference>
<evidence type="ECO:0000313" key="3">
    <source>
        <dbReference type="Proteomes" id="UP000000759"/>
    </source>
</evidence>
<dbReference type="RefSeq" id="XP_002178998.1">
    <property type="nucleotide sequence ID" value="XM_002178962.1"/>
</dbReference>
<sequence length="450" mass="49384">MTLCARTLGDPAQILWRRSCHDQYGWQQNLGSFDLSANWLLVGVTFGNDMFVAVGDYAAMYSSNGKVWTLRTPGVPANFWNALTSGNGIFVAVPFVKTEQSTKNITEQLVHPSLMLLEAPLVFDFNVNITGSATIVENVAKLIDANVIVYTGSTLLPVEIPKAPSRPHPVHAYPGRGCPSAFGRNAGRVWRSVPQNRTAPTPSLRSAQSDPFGMDTSILVPQYKIGSPTNTNTTHSPSARTRALEDCRTENVYNIDGTANNTPSFKDAETNASSDGDDFHKELMLLCTRDGTPELARNTVYTLAQLLRKESGDTKGFEPLLKVLTSCQTWTEKDNKAIVFASECVLIGVRQDGGNECFESANEDGETQTPSPSSRKNCLSSTRKRPVHQTPELGGSHVNTVHLDSMGQRTFGSCGTDLSSVKLIFSYMSYHDVKCVTFNRIHYRWALTSE</sequence>
<dbReference type="PaxDb" id="2850-Phatr44846"/>
<dbReference type="KEGG" id="pti:PHATRDRAFT_44846"/>
<dbReference type="Proteomes" id="UP000000759">
    <property type="component" value="Chromosome 5"/>
</dbReference>
<dbReference type="GeneID" id="7199787"/>
<protein>
    <submittedName>
        <fullName evidence="2">Uncharacterized protein</fullName>
    </submittedName>
</protein>
<feature type="compositionally biased region" description="Polar residues" evidence="1">
    <location>
        <begin position="367"/>
        <end position="381"/>
    </location>
</feature>
<organism evidence="2 3">
    <name type="scientific">Phaeodactylum tricornutum (strain CCAP 1055/1)</name>
    <dbReference type="NCBI Taxonomy" id="556484"/>
    <lineage>
        <taxon>Eukaryota</taxon>
        <taxon>Sar</taxon>
        <taxon>Stramenopiles</taxon>
        <taxon>Ochrophyta</taxon>
        <taxon>Bacillariophyta</taxon>
        <taxon>Bacillariophyceae</taxon>
        <taxon>Bacillariophycidae</taxon>
        <taxon>Naviculales</taxon>
        <taxon>Phaeodactylaceae</taxon>
        <taxon>Phaeodactylum</taxon>
    </lineage>
</organism>
<accession>B7FVV3</accession>
<proteinExistence type="predicted"/>
<evidence type="ECO:0000256" key="1">
    <source>
        <dbReference type="SAM" id="MobiDB-lite"/>
    </source>
</evidence>
<name>B7FVV3_PHATC</name>
<dbReference type="EMBL" id="CM000608">
    <property type="protein sequence ID" value="EEC49696.1"/>
    <property type="molecule type" value="Genomic_DNA"/>
</dbReference>
<gene>
    <name evidence="2" type="ORF">PHATRDRAFT_44846</name>
</gene>
<dbReference type="InParanoid" id="B7FVV3"/>